<dbReference type="InterPro" id="IPR017824">
    <property type="entry name" value="Aminodeoxychorismate_lyase_IV"/>
</dbReference>
<proteinExistence type="inferred from homology"/>
<dbReference type="SUPFAM" id="SSF56752">
    <property type="entry name" value="D-aminoacid aminotransferase-like PLP-dependent enzymes"/>
    <property type="match status" value="1"/>
</dbReference>
<dbReference type="InterPro" id="IPR036038">
    <property type="entry name" value="Aminotransferase-like"/>
</dbReference>
<keyword evidence="14" id="KW-1185">Reference proteome</keyword>
<evidence type="ECO:0000256" key="11">
    <source>
        <dbReference type="RuleBase" id="RU004106"/>
    </source>
</evidence>
<sequence length="270" mass="29437">MANWVDGVAEDSISVKDRGLLLADGHFTTAYVADGAVSLWPAHRQRLADGCRLLGFCAPDWSALEREVASACRGYSQAAIRITLTRGDSGRGYEGEWPARPRRLIQIAPFPKRYRAWQQAGIRVACARQRLASGGALAGIKTLARTEQVLLKREVQVRGVEDLLVLDPNGYVVEATAANLFFLIDGVVVTPSLSHSGIAGVMRNHVISLLAEQGRPVLARPMHGNEVASCTAAFMTNCLMGIVPIRQLDQRILKDRSLADTLLDVGVLWR</sequence>
<dbReference type="Proteomes" id="UP001501600">
    <property type="component" value="Unassembled WGS sequence"/>
</dbReference>
<dbReference type="PROSITE" id="PS00770">
    <property type="entry name" value="AA_TRANSFER_CLASS_4"/>
    <property type="match status" value="1"/>
</dbReference>
<organism evidence="13 14">
    <name type="scientific">Ferrimonas gelatinilytica</name>
    <dbReference type="NCBI Taxonomy" id="1255257"/>
    <lineage>
        <taxon>Bacteria</taxon>
        <taxon>Pseudomonadati</taxon>
        <taxon>Pseudomonadota</taxon>
        <taxon>Gammaproteobacteria</taxon>
        <taxon>Alteromonadales</taxon>
        <taxon>Ferrimonadaceae</taxon>
        <taxon>Ferrimonas</taxon>
    </lineage>
</organism>
<protein>
    <recommendedName>
        <fullName evidence="8 10">Aminodeoxychorismate lyase</fullName>
        <ecNumber evidence="8 10">4.1.3.38</ecNumber>
    </recommendedName>
</protein>
<gene>
    <name evidence="13" type="primary">pabC</name>
    <name evidence="13" type="ORF">GCM10025772_06320</name>
</gene>
<dbReference type="Gene3D" id="3.20.10.10">
    <property type="entry name" value="D-amino Acid Aminotransferase, subunit A, domain 2"/>
    <property type="match status" value="1"/>
</dbReference>
<dbReference type="InterPro" id="IPR001544">
    <property type="entry name" value="Aminotrans_IV"/>
</dbReference>
<evidence type="ECO:0000256" key="9">
    <source>
        <dbReference type="ARBA" id="ARBA00049529"/>
    </source>
</evidence>
<evidence type="ECO:0000256" key="5">
    <source>
        <dbReference type="ARBA" id="ARBA00022909"/>
    </source>
</evidence>
<comment type="catalytic activity">
    <reaction evidence="9">
        <text>4-amino-4-deoxychorismate = 4-aminobenzoate + pyruvate + H(+)</text>
        <dbReference type="Rhea" id="RHEA:16201"/>
        <dbReference type="ChEBI" id="CHEBI:15361"/>
        <dbReference type="ChEBI" id="CHEBI:15378"/>
        <dbReference type="ChEBI" id="CHEBI:17836"/>
        <dbReference type="ChEBI" id="CHEBI:58406"/>
        <dbReference type="EC" id="4.1.3.38"/>
    </reaction>
</comment>
<accession>A0ABP9RWF8</accession>
<evidence type="ECO:0000256" key="3">
    <source>
        <dbReference type="ARBA" id="ARBA00011738"/>
    </source>
</evidence>
<evidence type="ECO:0000313" key="13">
    <source>
        <dbReference type="EMBL" id="GAA5187817.1"/>
    </source>
</evidence>
<dbReference type="PANTHER" id="PTHR42743">
    <property type="entry name" value="AMINO-ACID AMINOTRANSFERASE"/>
    <property type="match status" value="1"/>
</dbReference>
<evidence type="ECO:0000256" key="2">
    <source>
        <dbReference type="ARBA" id="ARBA00009320"/>
    </source>
</evidence>
<evidence type="ECO:0000256" key="12">
    <source>
        <dbReference type="RuleBase" id="RU004516"/>
    </source>
</evidence>
<evidence type="ECO:0000256" key="6">
    <source>
        <dbReference type="ARBA" id="ARBA00023239"/>
    </source>
</evidence>
<comment type="pathway">
    <text evidence="7">Cofactor biosynthesis; tetrahydrofolate biosynthesis; 4-aminobenzoate from chorismate: step 2/2.</text>
</comment>
<dbReference type="EC" id="4.1.3.38" evidence="8 10"/>
<evidence type="ECO:0000256" key="1">
    <source>
        <dbReference type="ARBA" id="ARBA00001933"/>
    </source>
</evidence>
<comment type="caution">
    <text evidence="13">The sequence shown here is derived from an EMBL/GenBank/DDBJ whole genome shotgun (WGS) entry which is preliminary data.</text>
</comment>
<dbReference type="PANTHER" id="PTHR42743:SF2">
    <property type="entry name" value="AMINODEOXYCHORISMATE LYASE"/>
    <property type="match status" value="1"/>
</dbReference>
<dbReference type="InterPro" id="IPR050571">
    <property type="entry name" value="Class-IV_PLP-Dep_Aminotrnsfr"/>
</dbReference>
<dbReference type="Gene3D" id="3.30.470.10">
    <property type="match status" value="1"/>
</dbReference>
<reference evidence="14" key="1">
    <citation type="journal article" date="2019" name="Int. J. Syst. Evol. Microbiol.">
        <title>The Global Catalogue of Microorganisms (GCM) 10K type strain sequencing project: providing services to taxonomists for standard genome sequencing and annotation.</title>
        <authorList>
            <consortium name="The Broad Institute Genomics Platform"/>
            <consortium name="The Broad Institute Genome Sequencing Center for Infectious Disease"/>
            <person name="Wu L."/>
            <person name="Ma J."/>
        </authorList>
    </citation>
    <scope>NUCLEOTIDE SEQUENCE [LARGE SCALE GENOMIC DNA]</scope>
    <source>
        <strain evidence="14">JCM 18720</strain>
    </source>
</reference>
<comment type="cofactor">
    <cofactor evidence="1 12">
        <name>pyridoxal 5'-phosphate</name>
        <dbReference type="ChEBI" id="CHEBI:597326"/>
    </cofactor>
</comment>
<keyword evidence="4 12" id="KW-0663">Pyridoxal phosphate</keyword>
<dbReference type="NCBIfam" id="TIGR03461">
    <property type="entry name" value="pabC_Proteo"/>
    <property type="match status" value="1"/>
</dbReference>
<evidence type="ECO:0000256" key="4">
    <source>
        <dbReference type="ARBA" id="ARBA00022898"/>
    </source>
</evidence>
<evidence type="ECO:0000313" key="14">
    <source>
        <dbReference type="Proteomes" id="UP001501600"/>
    </source>
</evidence>
<evidence type="ECO:0000256" key="10">
    <source>
        <dbReference type="NCBIfam" id="TIGR03461"/>
    </source>
</evidence>
<comment type="similarity">
    <text evidence="2 11">Belongs to the class-IV pyridoxal-phosphate-dependent aminotransferase family.</text>
</comment>
<evidence type="ECO:0000256" key="7">
    <source>
        <dbReference type="ARBA" id="ARBA00035633"/>
    </source>
</evidence>
<name>A0ABP9RWF8_9GAMM</name>
<dbReference type="EMBL" id="BAABLF010000005">
    <property type="protein sequence ID" value="GAA5187817.1"/>
    <property type="molecule type" value="Genomic_DNA"/>
</dbReference>
<evidence type="ECO:0000256" key="8">
    <source>
        <dbReference type="ARBA" id="ARBA00035676"/>
    </source>
</evidence>
<dbReference type="InterPro" id="IPR043132">
    <property type="entry name" value="BCAT-like_C"/>
</dbReference>
<dbReference type="Pfam" id="PF01063">
    <property type="entry name" value="Aminotran_4"/>
    <property type="match status" value="1"/>
</dbReference>
<keyword evidence="5" id="KW-0289">Folate biosynthesis</keyword>
<dbReference type="RefSeq" id="WP_345315591.1">
    <property type="nucleotide sequence ID" value="NZ_BAABLF010000005.1"/>
</dbReference>
<dbReference type="GO" id="GO:0016829">
    <property type="term" value="F:lyase activity"/>
    <property type="evidence" value="ECO:0007669"/>
    <property type="project" value="UniProtKB-KW"/>
</dbReference>
<dbReference type="InterPro" id="IPR043131">
    <property type="entry name" value="BCAT-like_N"/>
</dbReference>
<dbReference type="InterPro" id="IPR018300">
    <property type="entry name" value="Aminotrans_IV_CS"/>
</dbReference>
<keyword evidence="6 13" id="KW-0456">Lyase</keyword>
<comment type="subunit">
    <text evidence="3">Homodimer.</text>
</comment>